<evidence type="ECO:0000313" key="2">
    <source>
        <dbReference type="Proteomes" id="UP000478836"/>
    </source>
</evidence>
<sequence length="303" mass="31832">MPTDTLLLDRSTVQAVVDTDQLTEQLGSALVKYVGAGAPQRVRSRLSAELTAMVLMPGLADGVPAYTVKVHAKNPDADEAIRGLMLLHDLPGGALLAVIESGWLTAQRTALTAAFVHDRLTSHSPGSIGIIGAGAQGTATALALSRRRGGHFTIYDSDQRRALALQQALGAAHADVAPSSEAAVRASSSAVTATWGRRPVASTPALQGLDHVTVLGMDEPGKQELPPDFLNMATVYADDPALVRPIIRQTSLPISAALREDAPTAWPSVYIAAGLPLQDCVAAWHVYQRACATGRGRNVDFRG</sequence>
<dbReference type="InterPro" id="IPR023401">
    <property type="entry name" value="ODC_N"/>
</dbReference>
<dbReference type="GeneID" id="77475534"/>
<dbReference type="PANTHER" id="PTHR13812">
    <property type="entry name" value="KETIMINE REDUCTASE MU-CRYSTALLIN"/>
    <property type="match status" value="1"/>
</dbReference>
<proteinExistence type="predicted"/>
<gene>
    <name evidence="1" type="ORF">F6A08_03690</name>
</gene>
<accession>A0ABQ6V935</accession>
<dbReference type="Gene3D" id="3.30.1780.10">
    <property type="entry name" value="ornithine cyclodeaminase, domain 1"/>
    <property type="match status" value="1"/>
</dbReference>
<organism evidence="1 2">
    <name type="scientific">Microbacterium algeriense</name>
    <dbReference type="NCBI Taxonomy" id="2615184"/>
    <lineage>
        <taxon>Bacteria</taxon>
        <taxon>Bacillati</taxon>
        <taxon>Actinomycetota</taxon>
        <taxon>Actinomycetes</taxon>
        <taxon>Micrococcales</taxon>
        <taxon>Microbacteriaceae</taxon>
        <taxon>Microbacterium</taxon>
    </lineage>
</organism>
<keyword evidence="2" id="KW-1185">Reference proteome</keyword>
<dbReference type="Pfam" id="PF02423">
    <property type="entry name" value="OCD_Mu_crystall"/>
    <property type="match status" value="1"/>
</dbReference>
<name>A0ABQ6V935_9MICO</name>
<dbReference type="PANTHER" id="PTHR13812:SF19">
    <property type="entry name" value="KETIMINE REDUCTASE MU-CRYSTALLIN"/>
    <property type="match status" value="1"/>
</dbReference>
<evidence type="ECO:0008006" key="3">
    <source>
        <dbReference type="Google" id="ProtNLM"/>
    </source>
</evidence>
<evidence type="ECO:0000313" key="1">
    <source>
        <dbReference type="EMBL" id="KAB1866922.1"/>
    </source>
</evidence>
<dbReference type="InterPro" id="IPR036291">
    <property type="entry name" value="NAD(P)-bd_dom_sf"/>
</dbReference>
<dbReference type="InterPro" id="IPR003462">
    <property type="entry name" value="ODC_Mu_crystall"/>
</dbReference>
<dbReference type="Proteomes" id="UP000478836">
    <property type="component" value="Unassembled WGS sequence"/>
</dbReference>
<dbReference type="SUPFAM" id="SSF51735">
    <property type="entry name" value="NAD(P)-binding Rossmann-fold domains"/>
    <property type="match status" value="1"/>
</dbReference>
<protein>
    <recommendedName>
        <fullName evidence="3">Ornithine cyclodeaminase family protein</fullName>
    </recommendedName>
</protein>
<reference evidence="2" key="1">
    <citation type="submission" date="2019-09" db="EMBL/GenBank/DDBJ databases">
        <title>Whole genome sequencing of Microbacterium maritypicum.</title>
        <authorList>
            <person name="Lenchi N."/>
        </authorList>
    </citation>
    <scope>NUCLEOTIDE SEQUENCE [LARGE SCALE GENOMIC DNA]</scope>
    <source>
        <strain evidence="2">G1</strain>
    </source>
</reference>
<dbReference type="Gene3D" id="3.40.50.720">
    <property type="entry name" value="NAD(P)-binding Rossmann-like Domain"/>
    <property type="match status" value="1"/>
</dbReference>
<dbReference type="RefSeq" id="WP_151458647.1">
    <property type="nucleotide sequence ID" value="NZ_WAAO01000001.1"/>
</dbReference>
<comment type="caution">
    <text evidence="1">The sequence shown here is derived from an EMBL/GenBank/DDBJ whole genome shotgun (WGS) entry which is preliminary data.</text>
</comment>
<dbReference type="EMBL" id="WAAO01000001">
    <property type="protein sequence ID" value="KAB1866922.1"/>
    <property type="molecule type" value="Genomic_DNA"/>
</dbReference>